<sequence>MVWRKATPQYWHPLWRRAHTLSTYCYAEQPFQRSFSTSMPARNSNDEDLVRRAFLATFSRNSIPDNKLTVQYSRSSGPGGQNVNKVNTKVDIRFVVRDMTWAPDPVIQVLLEQNASKINKRGELVITSDRFRTQQQNYEDCFNKLYSIVVEASQVADGPSMNTIRRVEHLKVADSHRRMRDKQFRSAIKNERRGHRGSSGGWD</sequence>
<feature type="domain" description="Prokaryotic-type class I peptide chain release factors" evidence="1">
    <location>
        <begin position="74"/>
        <end position="90"/>
    </location>
</feature>
<dbReference type="PANTHER" id="PTHR11075:SF54">
    <property type="entry name" value="LARGE RIBOSOMAL SUBUNIT PROTEIN ML62"/>
    <property type="match status" value="1"/>
</dbReference>
<evidence type="ECO:0000313" key="2">
    <source>
        <dbReference type="EMBL" id="KAH6586821.1"/>
    </source>
</evidence>
<proteinExistence type="predicted"/>
<dbReference type="SUPFAM" id="SSF110916">
    <property type="entry name" value="Peptidyl-tRNA hydrolase domain-like"/>
    <property type="match status" value="1"/>
</dbReference>
<dbReference type="PANTHER" id="PTHR11075">
    <property type="entry name" value="PEPTIDE CHAIN RELEASE FACTOR"/>
    <property type="match status" value="1"/>
</dbReference>
<evidence type="ECO:0000259" key="1">
    <source>
        <dbReference type="PROSITE" id="PS00745"/>
    </source>
</evidence>
<accession>A0ABQ8EUH3</accession>
<name>A0ABQ8EUH3_9FUNG</name>
<dbReference type="NCBIfam" id="NF006718">
    <property type="entry name" value="PRK09256.1"/>
    <property type="match status" value="1"/>
</dbReference>
<evidence type="ECO:0000313" key="3">
    <source>
        <dbReference type="Proteomes" id="UP001648503"/>
    </source>
</evidence>
<dbReference type="PROSITE" id="PS00745">
    <property type="entry name" value="RF_PROK_I"/>
    <property type="match status" value="1"/>
</dbReference>
<reference evidence="2 3" key="1">
    <citation type="submission" date="2021-02" db="EMBL/GenBank/DDBJ databases">
        <title>Variation within the Batrachochytrium salamandrivorans European outbreak.</title>
        <authorList>
            <person name="Kelly M."/>
            <person name="Pasmans F."/>
            <person name="Shea T.P."/>
            <person name="Munoz J.F."/>
            <person name="Carranza S."/>
            <person name="Cuomo C.A."/>
            <person name="Martel A."/>
        </authorList>
    </citation>
    <scope>NUCLEOTIDE SEQUENCE [LARGE SCALE GENOMIC DNA]</scope>
    <source>
        <strain evidence="2 3">AMFP18/2</strain>
    </source>
</reference>
<gene>
    <name evidence="2" type="ORF">BASA50_000185</name>
</gene>
<protein>
    <recommendedName>
        <fullName evidence="1">Prokaryotic-type class I peptide chain release factors domain-containing protein</fullName>
    </recommendedName>
</protein>
<organism evidence="2 3">
    <name type="scientific">Batrachochytrium salamandrivorans</name>
    <dbReference type="NCBI Taxonomy" id="1357716"/>
    <lineage>
        <taxon>Eukaryota</taxon>
        <taxon>Fungi</taxon>
        <taxon>Fungi incertae sedis</taxon>
        <taxon>Chytridiomycota</taxon>
        <taxon>Chytridiomycota incertae sedis</taxon>
        <taxon>Chytridiomycetes</taxon>
        <taxon>Rhizophydiales</taxon>
        <taxon>Rhizophydiales incertae sedis</taxon>
        <taxon>Batrachochytrium</taxon>
    </lineage>
</organism>
<comment type="caution">
    <text evidence="2">The sequence shown here is derived from an EMBL/GenBank/DDBJ whole genome shotgun (WGS) entry which is preliminary data.</text>
</comment>
<dbReference type="InterPro" id="IPR000352">
    <property type="entry name" value="Pep_chain_release_fac_I"/>
</dbReference>
<dbReference type="EMBL" id="JAFCIX010000570">
    <property type="protein sequence ID" value="KAH6586821.1"/>
    <property type="molecule type" value="Genomic_DNA"/>
</dbReference>
<dbReference type="Gene3D" id="3.30.160.20">
    <property type="match status" value="1"/>
</dbReference>
<dbReference type="Pfam" id="PF00472">
    <property type="entry name" value="RF-1"/>
    <property type="match status" value="1"/>
</dbReference>
<dbReference type="InterPro" id="IPR052104">
    <property type="entry name" value="Mito_Release_Factor_mL62"/>
</dbReference>
<keyword evidence="3" id="KW-1185">Reference proteome</keyword>
<dbReference type="Proteomes" id="UP001648503">
    <property type="component" value="Unassembled WGS sequence"/>
</dbReference>